<dbReference type="GO" id="GO:0005634">
    <property type="term" value="C:nucleus"/>
    <property type="evidence" value="ECO:0007669"/>
    <property type="project" value="UniProtKB-SubCell"/>
</dbReference>
<dbReference type="GO" id="GO:0003677">
    <property type="term" value="F:DNA binding"/>
    <property type="evidence" value="ECO:0007669"/>
    <property type="project" value="UniProtKB-KW"/>
</dbReference>
<evidence type="ECO:0000256" key="2">
    <source>
        <dbReference type="ARBA" id="ARBA00023015"/>
    </source>
</evidence>
<sequence length="137" mass="14234">MPGDHAGAAAAKATQLKVLMPSSFHKMRISDELAAHLLGDGDGGGGGATRRAARVVSPVGKVWDVEVGRDDDGDDGAFLGRGWAEFAAAHGLGVGWFVVVRHEGGGVLTVKLFDTTCCLRDFATRPAVVIAFTTSSR</sequence>
<evidence type="ECO:0000256" key="3">
    <source>
        <dbReference type="ARBA" id="ARBA00023125"/>
    </source>
</evidence>
<dbReference type="SMART" id="SM01019">
    <property type="entry name" value="B3"/>
    <property type="match status" value="1"/>
</dbReference>
<dbReference type="PROSITE" id="PS50863">
    <property type="entry name" value="B3"/>
    <property type="match status" value="1"/>
</dbReference>
<comment type="subcellular location">
    <subcellularLocation>
        <location evidence="1">Nucleus</location>
    </subcellularLocation>
</comment>
<evidence type="ECO:0000259" key="6">
    <source>
        <dbReference type="PROSITE" id="PS50863"/>
    </source>
</evidence>
<dbReference type="Gramene" id="OMERI01G38820.1">
    <property type="protein sequence ID" value="OMERI01G38820.1"/>
    <property type="gene ID" value="OMERI01G38820"/>
</dbReference>
<dbReference type="CDD" id="cd10017">
    <property type="entry name" value="B3_DNA"/>
    <property type="match status" value="1"/>
</dbReference>
<evidence type="ECO:0000313" key="8">
    <source>
        <dbReference type="Proteomes" id="UP000008021"/>
    </source>
</evidence>
<keyword evidence="8" id="KW-1185">Reference proteome</keyword>
<dbReference type="InterPro" id="IPR050655">
    <property type="entry name" value="Plant_B3_domain"/>
</dbReference>
<keyword evidence="5" id="KW-0539">Nucleus</keyword>
<dbReference type="PANTHER" id="PTHR31920:SF135">
    <property type="entry name" value="B3 DOMAIN-CONTAINING PROTEIN OS03G0621600-RELATED"/>
    <property type="match status" value="1"/>
</dbReference>
<keyword evidence="2" id="KW-0805">Transcription regulation</keyword>
<accession>A0A0E0CC59</accession>
<dbReference type="eggNOG" id="ENOG502SK57">
    <property type="taxonomic scope" value="Eukaryota"/>
</dbReference>
<dbReference type="Gene3D" id="2.40.330.10">
    <property type="entry name" value="DNA-binding pseudobarrel domain"/>
    <property type="match status" value="1"/>
</dbReference>
<reference evidence="7" key="1">
    <citation type="submission" date="2015-04" db="UniProtKB">
        <authorList>
            <consortium name="EnsemblPlants"/>
        </authorList>
    </citation>
    <scope>IDENTIFICATION</scope>
</reference>
<keyword evidence="3" id="KW-0238">DNA-binding</keyword>
<keyword evidence="4" id="KW-0804">Transcription</keyword>
<dbReference type="Pfam" id="PF02362">
    <property type="entry name" value="B3"/>
    <property type="match status" value="1"/>
</dbReference>
<proteinExistence type="predicted"/>
<dbReference type="SUPFAM" id="SSF101936">
    <property type="entry name" value="DNA-binding pseudobarrel domain"/>
    <property type="match status" value="1"/>
</dbReference>
<name>A0A0E0CC59_9ORYZ</name>
<dbReference type="EnsemblPlants" id="OMERI01G38820.1">
    <property type="protein sequence ID" value="OMERI01G38820.1"/>
    <property type="gene ID" value="OMERI01G38820"/>
</dbReference>
<organism evidence="7">
    <name type="scientific">Oryza meridionalis</name>
    <dbReference type="NCBI Taxonomy" id="40149"/>
    <lineage>
        <taxon>Eukaryota</taxon>
        <taxon>Viridiplantae</taxon>
        <taxon>Streptophyta</taxon>
        <taxon>Embryophyta</taxon>
        <taxon>Tracheophyta</taxon>
        <taxon>Spermatophyta</taxon>
        <taxon>Magnoliopsida</taxon>
        <taxon>Liliopsida</taxon>
        <taxon>Poales</taxon>
        <taxon>Poaceae</taxon>
        <taxon>BOP clade</taxon>
        <taxon>Oryzoideae</taxon>
        <taxon>Oryzeae</taxon>
        <taxon>Oryzinae</taxon>
        <taxon>Oryza</taxon>
    </lineage>
</organism>
<feature type="domain" description="TF-B3" evidence="6">
    <location>
        <begin position="60"/>
        <end position="116"/>
    </location>
</feature>
<protein>
    <recommendedName>
        <fullName evidence="6">TF-B3 domain-containing protein</fullName>
    </recommendedName>
</protein>
<evidence type="ECO:0000256" key="4">
    <source>
        <dbReference type="ARBA" id="ARBA00023163"/>
    </source>
</evidence>
<dbReference type="PANTHER" id="PTHR31920">
    <property type="entry name" value="B3 DOMAIN-CONTAINING"/>
    <property type="match status" value="1"/>
</dbReference>
<evidence type="ECO:0000313" key="7">
    <source>
        <dbReference type="EnsemblPlants" id="OMERI01G38820.1"/>
    </source>
</evidence>
<evidence type="ECO:0000256" key="1">
    <source>
        <dbReference type="ARBA" id="ARBA00004123"/>
    </source>
</evidence>
<dbReference type="HOGENOM" id="CLU_134699_0_0_1"/>
<dbReference type="Proteomes" id="UP000008021">
    <property type="component" value="Chromosome 1"/>
</dbReference>
<dbReference type="InterPro" id="IPR003340">
    <property type="entry name" value="B3_DNA-bd"/>
</dbReference>
<dbReference type="AlphaFoldDB" id="A0A0E0CC59"/>
<evidence type="ECO:0000256" key="5">
    <source>
        <dbReference type="ARBA" id="ARBA00023242"/>
    </source>
</evidence>
<reference evidence="7" key="2">
    <citation type="submission" date="2018-05" db="EMBL/GenBank/DDBJ databases">
        <title>OmerRS3 (Oryza meridionalis Reference Sequence Version 3).</title>
        <authorList>
            <person name="Zhang J."/>
            <person name="Kudrna D."/>
            <person name="Lee S."/>
            <person name="Talag J."/>
            <person name="Welchert J."/>
            <person name="Wing R.A."/>
        </authorList>
    </citation>
    <scope>NUCLEOTIDE SEQUENCE [LARGE SCALE GENOMIC DNA]</scope>
    <source>
        <strain evidence="7">cv. OR44</strain>
    </source>
</reference>
<dbReference type="InterPro" id="IPR015300">
    <property type="entry name" value="DNA-bd_pseudobarrel_sf"/>
</dbReference>
<dbReference type="STRING" id="40149.A0A0E0CC59"/>